<dbReference type="OrthoDB" id="5973266at2759"/>
<dbReference type="Pfam" id="PF08641">
    <property type="entry name" value="Mis14"/>
    <property type="match status" value="1"/>
</dbReference>
<dbReference type="GO" id="GO:0000444">
    <property type="term" value="C:MIS12/MIND type complex"/>
    <property type="evidence" value="ECO:0007669"/>
    <property type="project" value="TreeGrafter"/>
</dbReference>
<dbReference type="CTD" id="25936"/>
<dbReference type="PANTHER" id="PTHR31749:SF3">
    <property type="entry name" value="KINETOCHORE-ASSOCIATED PROTEIN NSL1 HOMOLOG"/>
    <property type="match status" value="1"/>
</dbReference>
<dbReference type="Proteomes" id="UP000261540">
    <property type="component" value="Unplaced"/>
</dbReference>
<dbReference type="GO" id="GO:0000070">
    <property type="term" value="P:mitotic sister chromatid segregation"/>
    <property type="evidence" value="ECO:0007669"/>
    <property type="project" value="InterPro"/>
</dbReference>
<dbReference type="GeneTree" id="ENSGT00390000001374"/>
<dbReference type="InterPro" id="IPR013950">
    <property type="entry name" value="Mis14/Nsl1"/>
</dbReference>
<sequence length="268" mass="30894">MEKEDHRIKLASKKQACEQLKKYRELLNKVLDGQTGISEETKQLLLEELMRNFEAGVKENILINGETWDEAPDEDEDDDCKKLDDMLDENILETSLKRRRYPKQILPYVVRALKAERETMGLYEQAIKPVKIIKDPIQGSTVSSLSETVPKTVRQAAAVMKSLQTVQQQAEGLRQVMAMQPNAESMELHQEVFGKLSGVEQSCDGRRRPLKRTAVEMEMNSMRTRMMTEGIRGERRTGQRHREVARNRHSELTGCTRSMNVWSRRTSC</sequence>
<dbReference type="GeneID" id="111858818"/>
<accession>A0A3B3RB33</accession>
<dbReference type="PANTHER" id="PTHR31749">
    <property type="entry name" value="KINETOCHORE-ASSOCIATED PROTEIN NSL1 HOMOLOG"/>
    <property type="match status" value="1"/>
</dbReference>
<protein>
    <submittedName>
        <fullName evidence="1">NSL1 component of MIS12 kinetochore complex</fullName>
    </submittedName>
</protein>
<dbReference type="STRING" id="1676925.ENSPKIP00000014851"/>
<dbReference type="KEGG" id="pki:111858818"/>
<evidence type="ECO:0000313" key="1">
    <source>
        <dbReference type="Ensembl" id="ENSPKIP00000014851.1"/>
    </source>
</evidence>
<dbReference type="RefSeq" id="XP_023696704.1">
    <property type="nucleotide sequence ID" value="XM_023840936.2"/>
</dbReference>
<reference evidence="1" key="2">
    <citation type="submission" date="2025-09" db="UniProtKB">
        <authorList>
            <consortium name="Ensembl"/>
        </authorList>
    </citation>
    <scope>IDENTIFICATION</scope>
</reference>
<name>A0A3B3RB33_9TELE</name>
<proteinExistence type="predicted"/>
<evidence type="ECO:0000313" key="2">
    <source>
        <dbReference type="Proteomes" id="UP000261540"/>
    </source>
</evidence>
<dbReference type="AlphaFoldDB" id="A0A3B3RB33"/>
<dbReference type="Ensembl" id="ENSPKIT00000039306.1">
    <property type="protein sequence ID" value="ENSPKIP00000014851.1"/>
    <property type="gene ID" value="ENSPKIG00000001767.1"/>
</dbReference>
<reference evidence="1" key="1">
    <citation type="submission" date="2025-08" db="UniProtKB">
        <authorList>
            <consortium name="Ensembl"/>
        </authorList>
    </citation>
    <scope>IDENTIFICATION</scope>
</reference>
<keyword evidence="2" id="KW-1185">Reference proteome</keyword>
<organism evidence="1 2">
    <name type="scientific">Paramormyrops kingsleyae</name>
    <dbReference type="NCBI Taxonomy" id="1676925"/>
    <lineage>
        <taxon>Eukaryota</taxon>
        <taxon>Metazoa</taxon>
        <taxon>Chordata</taxon>
        <taxon>Craniata</taxon>
        <taxon>Vertebrata</taxon>
        <taxon>Euteleostomi</taxon>
        <taxon>Actinopterygii</taxon>
        <taxon>Neopterygii</taxon>
        <taxon>Teleostei</taxon>
        <taxon>Osteoglossocephala</taxon>
        <taxon>Osteoglossomorpha</taxon>
        <taxon>Osteoglossiformes</taxon>
        <taxon>Mormyridae</taxon>
        <taxon>Paramormyrops</taxon>
    </lineage>
</organism>